<name>A0AA35XEQ3_GEOBA</name>
<evidence type="ECO:0000256" key="2">
    <source>
        <dbReference type="ARBA" id="ARBA00023163"/>
    </source>
</evidence>
<evidence type="ECO:0000259" key="3">
    <source>
        <dbReference type="Pfam" id="PF01193"/>
    </source>
</evidence>
<keyword evidence="5" id="KW-1185">Reference proteome</keyword>
<evidence type="ECO:0000313" key="4">
    <source>
        <dbReference type="EMBL" id="CAI8054639.1"/>
    </source>
</evidence>
<dbReference type="AlphaFoldDB" id="A0AA35XEQ3"/>
<feature type="non-terminal residue" evidence="4">
    <location>
        <position position="1"/>
    </location>
</feature>
<dbReference type="Proteomes" id="UP001174909">
    <property type="component" value="Unassembled WGS sequence"/>
</dbReference>
<protein>
    <submittedName>
        <fullName evidence="4">DNA-directed RNA polymerase subunit alpha</fullName>
    </submittedName>
</protein>
<feature type="domain" description="DNA-directed RNA polymerase RpoA/D/Rpb3-type" evidence="3">
    <location>
        <begin position="31"/>
        <end position="57"/>
    </location>
</feature>
<gene>
    <name evidence="4" type="ORF">GBAR_LOCUS29804</name>
</gene>
<accession>A0AA35XEQ3</accession>
<keyword evidence="1 4" id="KW-0240">DNA-directed RNA polymerase</keyword>
<sequence>MVQIGGVLEETPKPEIRVLEVQDDYGKFSVEPLEPGYGITLGNPMRRVLLTSIPGTAEAQ</sequence>
<organism evidence="4 5">
    <name type="scientific">Geodia barretti</name>
    <name type="common">Barrett's horny sponge</name>
    <dbReference type="NCBI Taxonomy" id="519541"/>
    <lineage>
        <taxon>Eukaryota</taxon>
        <taxon>Metazoa</taxon>
        <taxon>Porifera</taxon>
        <taxon>Demospongiae</taxon>
        <taxon>Heteroscleromorpha</taxon>
        <taxon>Tetractinellida</taxon>
        <taxon>Astrophorina</taxon>
        <taxon>Geodiidae</taxon>
        <taxon>Geodia</taxon>
    </lineage>
</organism>
<reference evidence="4" key="1">
    <citation type="submission" date="2023-03" db="EMBL/GenBank/DDBJ databases">
        <authorList>
            <person name="Steffen K."/>
            <person name="Cardenas P."/>
        </authorList>
    </citation>
    <scope>NUCLEOTIDE SEQUENCE</scope>
</reference>
<dbReference type="GO" id="GO:0046983">
    <property type="term" value="F:protein dimerization activity"/>
    <property type="evidence" value="ECO:0007669"/>
    <property type="project" value="InterPro"/>
</dbReference>
<evidence type="ECO:0000313" key="5">
    <source>
        <dbReference type="Proteomes" id="UP001174909"/>
    </source>
</evidence>
<proteinExistence type="predicted"/>
<dbReference type="Pfam" id="PF01193">
    <property type="entry name" value="RNA_pol_L"/>
    <property type="match status" value="1"/>
</dbReference>
<dbReference type="Gene3D" id="3.30.1360.10">
    <property type="entry name" value="RNA polymerase, RBP11-like subunit"/>
    <property type="match status" value="1"/>
</dbReference>
<evidence type="ECO:0000256" key="1">
    <source>
        <dbReference type="ARBA" id="ARBA00022478"/>
    </source>
</evidence>
<dbReference type="GO" id="GO:0000428">
    <property type="term" value="C:DNA-directed RNA polymerase complex"/>
    <property type="evidence" value="ECO:0007669"/>
    <property type="project" value="UniProtKB-KW"/>
</dbReference>
<dbReference type="InterPro" id="IPR036603">
    <property type="entry name" value="RBP11-like"/>
</dbReference>
<dbReference type="GO" id="GO:0003899">
    <property type="term" value="F:DNA-directed RNA polymerase activity"/>
    <property type="evidence" value="ECO:0007669"/>
    <property type="project" value="InterPro"/>
</dbReference>
<dbReference type="SUPFAM" id="SSF55257">
    <property type="entry name" value="RBP11-like subunits of RNA polymerase"/>
    <property type="match status" value="1"/>
</dbReference>
<comment type="caution">
    <text evidence="4">The sequence shown here is derived from an EMBL/GenBank/DDBJ whole genome shotgun (WGS) entry which is preliminary data.</text>
</comment>
<keyword evidence="2" id="KW-0804">Transcription</keyword>
<dbReference type="EMBL" id="CASHTH010004203">
    <property type="protein sequence ID" value="CAI8054639.1"/>
    <property type="molecule type" value="Genomic_DNA"/>
</dbReference>
<dbReference type="GO" id="GO:0006351">
    <property type="term" value="P:DNA-templated transcription"/>
    <property type="evidence" value="ECO:0007669"/>
    <property type="project" value="InterPro"/>
</dbReference>
<dbReference type="InterPro" id="IPR011263">
    <property type="entry name" value="DNA-dir_RNA_pol_RpoA/D/Rpb3"/>
</dbReference>